<feature type="region of interest" description="Disordered" evidence="1">
    <location>
        <begin position="664"/>
        <end position="685"/>
    </location>
</feature>
<comment type="caution">
    <text evidence="2">The sequence shown here is derived from an EMBL/GenBank/DDBJ whole genome shotgun (WGS) entry which is preliminary data.</text>
</comment>
<feature type="region of interest" description="Disordered" evidence="1">
    <location>
        <begin position="207"/>
        <end position="236"/>
    </location>
</feature>
<gene>
    <name evidence="2" type="ORF">TRFO_29574</name>
</gene>
<organism evidence="2 3">
    <name type="scientific">Tritrichomonas foetus</name>
    <dbReference type="NCBI Taxonomy" id="1144522"/>
    <lineage>
        <taxon>Eukaryota</taxon>
        <taxon>Metamonada</taxon>
        <taxon>Parabasalia</taxon>
        <taxon>Tritrichomonadida</taxon>
        <taxon>Tritrichomonadidae</taxon>
        <taxon>Tritrichomonas</taxon>
    </lineage>
</organism>
<dbReference type="AlphaFoldDB" id="A0A1J4K036"/>
<dbReference type="InterPro" id="IPR015374">
    <property type="entry name" value="ChAPs"/>
</dbReference>
<evidence type="ECO:0000313" key="2">
    <source>
        <dbReference type="EMBL" id="OHT03102.1"/>
    </source>
</evidence>
<dbReference type="RefSeq" id="XP_068356238.1">
    <property type="nucleotide sequence ID" value="XM_068506857.1"/>
</dbReference>
<dbReference type="Proteomes" id="UP000179807">
    <property type="component" value="Unassembled WGS sequence"/>
</dbReference>
<dbReference type="PANTHER" id="PTHR31975">
    <property type="entry name" value="BUD SITE SELECTION PROTEIN 7-RELATED"/>
    <property type="match status" value="1"/>
</dbReference>
<dbReference type="GeneID" id="94841561"/>
<accession>A0A1J4K036</accession>
<dbReference type="EMBL" id="MLAK01000839">
    <property type="protein sequence ID" value="OHT03102.1"/>
    <property type="molecule type" value="Genomic_DNA"/>
</dbReference>
<dbReference type="VEuPathDB" id="TrichDB:TRFO_29574"/>
<proteinExistence type="predicted"/>
<dbReference type="GO" id="GO:0006893">
    <property type="term" value="P:Golgi to plasma membrane transport"/>
    <property type="evidence" value="ECO:0007669"/>
    <property type="project" value="TreeGrafter"/>
</dbReference>
<sequence>MTLIENLESCESDFISIRTSFLERQPVGLGPEDMVIIQKTEGRFFPSTKYYKQTPGGFVLNSQAAFPAYFSELLQLTSKKKFKNEKIQKGFYYSFNSFSLKDVVVMVDNPGGCTSMMITNGQCEPLITTEDWYQVSLSSKLRFYRCSQALLKCLFFSCFPFKINNNNNNNNRTNPQNLQNIVSDNQNHDKSEINQINKIKINPNKKIETNPNKKIYTNPNKKIENNPNNNTETNQNTKMNFGINIYNNLKSKLENNFIVNLLKYNNNNDNQLESIVNCYYNYNSYYVYDVPLFTDQDFEYCVKFHIPTDDFEMAISIALIINCELEYILNFLRKNDERFPRIIFHIINNISLKSPFCKHLIPILENHMKKFCDDVEVAVLFFEILCYHSNIKEIHLSENHSLHMNSYFNCTLNNTLNNSCNNSINCVNNCLHCMNCMLLHANHVNMGFNCMKCLFPLINSSFWALGSCGVAFSIFNMVIGNYNDVFEYLNLAFLANNNESEYLNEHQAKLLVEFLKKQKNHKFSNQDIFLMSNPYSLKKNKIIQTLGKLISILGNSEFHDHKEKFIKNRKICDTSQKFDVYCENDEYNLTSTQEKLPKFYNNKRKTKQNQEKLENDQNYDYVEYYEEEIYERSFEITSQITTENQTENNKFDNIITIDSIMIDTNDKNNNDEDAIEDKDNNENNEKLENENAIQKESDKNENSFHQQDQNTTNNNLVYMIHEKFVHDCEATKSDLFDPGIECEPFSDPKEIHGISKEILYKLPVSRQFLDCIQKVIDDYEESGLILAQRKDISNPTLALMMALQTNDKNLTEAMVFSFSRNDKNLSSGVDKLLLLKSYIDGNTHRLDEILSIKVDSTASLSEKNALSIMEPFAIGIHRLNNTTINHI</sequence>
<keyword evidence="3" id="KW-1185">Reference proteome</keyword>
<evidence type="ECO:0000256" key="1">
    <source>
        <dbReference type="SAM" id="MobiDB-lite"/>
    </source>
</evidence>
<dbReference type="GO" id="GO:0034044">
    <property type="term" value="C:exomer complex"/>
    <property type="evidence" value="ECO:0007669"/>
    <property type="project" value="TreeGrafter"/>
</dbReference>
<reference evidence="2" key="1">
    <citation type="submission" date="2016-10" db="EMBL/GenBank/DDBJ databases">
        <authorList>
            <person name="Benchimol M."/>
            <person name="Almeida L.G."/>
            <person name="Vasconcelos A.T."/>
            <person name="Perreira-Neves A."/>
            <person name="Rosa I.A."/>
            <person name="Tasca T."/>
            <person name="Bogo M.R."/>
            <person name="de Souza W."/>
        </authorList>
    </citation>
    <scope>NUCLEOTIDE SEQUENCE [LARGE SCALE GENOMIC DNA]</scope>
    <source>
        <strain evidence="2">K</strain>
    </source>
</reference>
<name>A0A1J4K036_9EUKA</name>
<dbReference type="PANTHER" id="PTHR31975:SF1">
    <property type="entry name" value="BUD SITE SELECTION PROTEIN 7-RELATED"/>
    <property type="match status" value="1"/>
</dbReference>
<protein>
    <submittedName>
        <fullName evidence="2">Uncharacterized protein</fullName>
    </submittedName>
</protein>
<evidence type="ECO:0000313" key="3">
    <source>
        <dbReference type="Proteomes" id="UP000179807"/>
    </source>
</evidence>